<dbReference type="SMART" id="SM01192">
    <property type="entry name" value="Enolase_C"/>
    <property type="match status" value="1"/>
</dbReference>
<evidence type="ECO:0000259" key="10">
    <source>
        <dbReference type="SMART" id="SM01192"/>
    </source>
</evidence>
<dbReference type="RefSeq" id="XP_026141505.1">
    <property type="nucleotide sequence ID" value="XM_026285720.1"/>
</dbReference>
<feature type="domain" description="Enolase C-terminal TIM barrel" evidence="10">
    <location>
        <begin position="318"/>
        <end position="607"/>
    </location>
</feature>
<keyword evidence="5" id="KW-0456">Lyase</keyword>
<dbReference type="Gene3D" id="3.20.20.120">
    <property type="entry name" value="Enolase-like C-terminal domain"/>
    <property type="match status" value="1"/>
</dbReference>
<evidence type="ECO:0000256" key="9">
    <source>
        <dbReference type="SAM" id="MobiDB-lite"/>
    </source>
</evidence>
<dbReference type="InterPro" id="IPR047500">
    <property type="entry name" value="DD_ENO4"/>
</dbReference>
<evidence type="ECO:0000313" key="14">
    <source>
        <dbReference type="RefSeq" id="XP_026141505.1"/>
    </source>
</evidence>
<feature type="region of interest" description="Disordered" evidence="9">
    <location>
        <begin position="235"/>
        <end position="275"/>
    </location>
</feature>
<sequence>MYPLRNLPSNRRSSTKPARTLTRQRRTVNKCGSSTINQTNMSYKAFLSHSKVSKEDQEFYDLKNKAAEYYRSNGVPQKIENVLNEMFWQKPDDIYGYLANYFSRLSDTPVISKIIGREVFDGRGLTAIQTQVYCIIRNEEKVVCSAMMSGPSDGLEEDGVAESGEEFTNSNQQRLSITAALKWIREHLSPMLQGFNPTDQTSVDKLLSDFFMACYLEHKDSLNIDKEDELRIESVSEAPPQATPIPAPTKDKKGSDKGKKGNSTEKLLPPAETPLPQLPGATAVGVVSLAVAKTAAILLGEPLYRHITSVRVPQAQSEMHLPVPMITILSCGKNSVGKLNLLEEVILMPSSSQRVREALQVIGMGFELQCEMKRVLNGSAYKAGPICLTEDGALQVGFERPEQALDLITEACANLALPLGSDLRLAINCAAHSLMDYSRGKYEVMSGCHKSHDELVDMYEGLINKYPAITFLIDPFRKEDVDQWDRLASVIGQSCCLIADAASNFCPRWSEVKPLPPGVTRVIIRHHSDMTISDLIRSIAEQKDAETMLAAGSGDASIVDLAVGSGVSFLKLGGLRGGEGMDKYNRLLAIEEELEQEGILGAREKKQPLSDLSETLNSGSGCDSVTIST</sequence>
<dbReference type="SMART" id="SM01193">
    <property type="entry name" value="Enolase_N"/>
    <property type="match status" value="1"/>
</dbReference>
<dbReference type="GO" id="GO:0000015">
    <property type="term" value="C:phosphopyruvate hydratase complex"/>
    <property type="evidence" value="ECO:0007669"/>
    <property type="project" value="InterPro"/>
</dbReference>
<keyword evidence="4" id="KW-0324">Glycolysis</keyword>
<dbReference type="CTD" id="387712"/>
<feature type="region of interest" description="Disordered" evidence="9">
    <location>
        <begin position="1"/>
        <end position="27"/>
    </location>
</feature>
<dbReference type="OrthoDB" id="10009078at2759"/>
<dbReference type="Proteomes" id="UP000515129">
    <property type="component" value="Chromosome 17"/>
</dbReference>
<dbReference type="InterPro" id="IPR029017">
    <property type="entry name" value="Enolase-like_N"/>
</dbReference>
<dbReference type="Gene3D" id="3.30.390.10">
    <property type="entry name" value="Enolase-like, N-terminal domain"/>
    <property type="match status" value="1"/>
</dbReference>
<accession>A0A6P6R8K3</accession>
<organism evidence="12 14">
    <name type="scientific">Carassius auratus</name>
    <name type="common">Goldfish</name>
    <dbReference type="NCBI Taxonomy" id="7957"/>
    <lineage>
        <taxon>Eukaryota</taxon>
        <taxon>Metazoa</taxon>
        <taxon>Chordata</taxon>
        <taxon>Craniata</taxon>
        <taxon>Vertebrata</taxon>
        <taxon>Euteleostomi</taxon>
        <taxon>Actinopterygii</taxon>
        <taxon>Neopterygii</taxon>
        <taxon>Teleostei</taxon>
        <taxon>Ostariophysi</taxon>
        <taxon>Cypriniformes</taxon>
        <taxon>Cyprinidae</taxon>
        <taxon>Cyprininae</taxon>
        <taxon>Carassius</taxon>
    </lineage>
</organism>
<dbReference type="EC" id="4.2.1.11" evidence="3"/>
<dbReference type="SUPFAM" id="SSF51604">
    <property type="entry name" value="Enolase C-terminal domain-like"/>
    <property type="match status" value="1"/>
</dbReference>
<dbReference type="GO" id="GO:0006096">
    <property type="term" value="P:glycolytic process"/>
    <property type="evidence" value="ECO:0007669"/>
    <property type="project" value="UniProtKB-UniPathway"/>
</dbReference>
<dbReference type="UniPathway" id="UPA00109">
    <property type="reaction ID" value="UER00187"/>
</dbReference>
<evidence type="ECO:0000256" key="2">
    <source>
        <dbReference type="ARBA" id="ARBA00009604"/>
    </source>
</evidence>
<evidence type="ECO:0000256" key="6">
    <source>
        <dbReference type="ARBA" id="ARBA00031125"/>
    </source>
</evidence>
<name>A0A6P6R8K3_CARAU</name>
<evidence type="ECO:0000256" key="3">
    <source>
        <dbReference type="ARBA" id="ARBA00012058"/>
    </source>
</evidence>
<dbReference type="GO" id="GO:0004634">
    <property type="term" value="F:phosphopyruvate hydratase activity"/>
    <property type="evidence" value="ECO:0007669"/>
    <property type="project" value="UniProtKB-EC"/>
</dbReference>
<proteinExistence type="inferred from homology"/>
<dbReference type="GeneID" id="113117203"/>
<evidence type="ECO:0000259" key="11">
    <source>
        <dbReference type="SMART" id="SM01193"/>
    </source>
</evidence>
<dbReference type="PANTHER" id="PTHR11902:SF30">
    <property type="entry name" value="ENOLASE 4"/>
    <property type="match status" value="1"/>
</dbReference>
<dbReference type="RefSeq" id="XP_026141504.1">
    <property type="nucleotide sequence ID" value="XM_026285719.1"/>
</dbReference>
<evidence type="ECO:0000313" key="12">
    <source>
        <dbReference type="Proteomes" id="UP000515129"/>
    </source>
</evidence>
<evidence type="ECO:0000313" key="13">
    <source>
        <dbReference type="RefSeq" id="XP_026141504.1"/>
    </source>
</evidence>
<dbReference type="AlphaFoldDB" id="A0A6P6R8K3"/>
<dbReference type="CDD" id="cd22974">
    <property type="entry name" value="DD_ENO4"/>
    <property type="match status" value="1"/>
</dbReference>
<protein>
    <recommendedName>
        <fullName evidence="7">Enolase 4</fullName>
        <ecNumber evidence="3">4.2.1.11</ecNumber>
    </recommendedName>
    <alternativeName>
        <fullName evidence="6">2-phospho-D-glycerate hydro-lyase</fullName>
    </alternativeName>
</protein>
<feature type="compositionally biased region" description="Polar residues" evidence="9">
    <location>
        <begin position="7"/>
        <end position="17"/>
    </location>
</feature>
<dbReference type="KEGG" id="caua:113117203"/>
<reference evidence="13 14" key="1">
    <citation type="submission" date="2025-04" db="UniProtKB">
        <authorList>
            <consortium name="RefSeq"/>
        </authorList>
    </citation>
    <scope>IDENTIFICATION</scope>
    <source>
        <strain evidence="13 14">Wakin</strain>
        <tissue evidence="13 14">Muscle</tissue>
    </source>
</reference>
<comment type="pathway">
    <text evidence="1">Carbohydrate degradation; glycolysis; pyruvate from D-glyceraldehyde 3-phosphate: step 4/5.</text>
</comment>
<dbReference type="InterPro" id="IPR036849">
    <property type="entry name" value="Enolase-like_C_sf"/>
</dbReference>
<dbReference type="InterPro" id="IPR020811">
    <property type="entry name" value="Enolase_N"/>
</dbReference>
<evidence type="ECO:0000256" key="8">
    <source>
        <dbReference type="ARBA" id="ARBA00048333"/>
    </source>
</evidence>
<dbReference type="InterPro" id="IPR000941">
    <property type="entry name" value="Enolase"/>
</dbReference>
<evidence type="ECO:0000256" key="7">
    <source>
        <dbReference type="ARBA" id="ARBA00034855"/>
    </source>
</evidence>
<dbReference type="GO" id="GO:0000287">
    <property type="term" value="F:magnesium ion binding"/>
    <property type="evidence" value="ECO:0007669"/>
    <property type="project" value="InterPro"/>
</dbReference>
<comment type="similarity">
    <text evidence="2">Belongs to the enolase family.</text>
</comment>
<feature type="region of interest" description="Disordered" evidence="9">
    <location>
        <begin position="610"/>
        <end position="629"/>
    </location>
</feature>
<dbReference type="InterPro" id="IPR020810">
    <property type="entry name" value="Enolase_C"/>
</dbReference>
<dbReference type="PANTHER" id="PTHR11902">
    <property type="entry name" value="ENOLASE"/>
    <property type="match status" value="1"/>
</dbReference>
<dbReference type="Pfam" id="PF00113">
    <property type="entry name" value="Enolase_C"/>
    <property type="match status" value="1"/>
</dbReference>
<keyword evidence="12" id="KW-1185">Reference proteome</keyword>
<evidence type="ECO:0000256" key="5">
    <source>
        <dbReference type="ARBA" id="ARBA00023239"/>
    </source>
</evidence>
<gene>
    <name evidence="13 14" type="primary">eno4</name>
</gene>
<evidence type="ECO:0000256" key="1">
    <source>
        <dbReference type="ARBA" id="ARBA00005031"/>
    </source>
</evidence>
<dbReference type="SUPFAM" id="SSF54826">
    <property type="entry name" value="Enolase N-terminal domain-like"/>
    <property type="match status" value="1"/>
</dbReference>
<feature type="compositionally biased region" description="Basic and acidic residues" evidence="9">
    <location>
        <begin position="249"/>
        <end position="263"/>
    </location>
</feature>
<comment type="catalytic activity">
    <reaction evidence="8">
        <text>(2R)-2-phosphoglycerate = phosphoenolpyruvate + H2O</text>
        <dbReference type="Rhea" id="RHEA:10164"/>
        <dbReference type="ChEBI" id="CHEBI:15377"/>
        <dbReference type="ChEBI" id="CHEBI:58289"/>
        <dbReference type="ChEBI" id="CHEBI:58702"/>
        <dbReference type="EC" id="4.2.1.11"/>
    </reaction>
</comment>
<evidence type="ECO:0000256" key="4">
    <source>
        <dbReference type="ARBA" id="ARBA00023152"/>
    </source>
</evidence>
<feature type="domain" description="Enolase N-terminal" evidence="11">
    <location>
        <begin position="111"/>
        <end position="307"/>
    </location>
</feature>